<sequence length="279" mass="31877">MDLPPETDEFIRESIESSLGLQISAKNMQMKLLASEDARHRLQDQIFVLEERLRESERRLEQFRAEASMNAQALRRSIEEKEMIASGYNESINNCAKLERECSLYERDLERVMESYDELAKENDELRARLQDNSAVSAAVPNFLDKVRMFYASLFLMSIRGGQNLLTSLAAEVESLQREKEQVRINLNRAEAEVKVLFDENKILDEENKRLLGLLKRERHLMGSEGKRSASASAKGKRKSSVKDSSPTGRALDFGSADSSRQPLSPLHQNTPDSRMHKK</sequence>
<name>A0A6V7PIG3_ANACO</name>
<feature type="compositionally biased region" description="Polar residues" evidence="2">
    <location>
        <begin position="257"/>
        <end position="273"/>
    </location>
</feature>
<dbReference type="PANTHER" id="PTHR35689:SF1">
    <property type="entry name" value="EARLY ENDOSOME ANTIGEN"/>
    <property type="match status" value="1"/>
</dbReference>
<dbReference type="EMBL" id="LR862148">
    <property type="protein sequence ID" value="CAD1830665.1"/>
    <property type="molecule type" value="Genomic_DNA"/>
</dbReference>
<feature type="region of interest" description="Disordered" evidence="2">
    <location>
        <begin position="222"/>
        <end position="279"/>
    </location>
</feature>
<protein>
    <submittedName>
        <fullName evidence="3">Uncharacterized protein</fullName>
    </submittedName>
</protein>
<gene>
    <name evidence="3" type="ORF">CB5_LOCUS13876</name>
</gene>
<accession>A0A6V7PIG3</accession>
<organism evidence="3">
    <name type="scientific">Ananas comosus var. bracteatus</name>
    <name type="common">red pineapple</name>
    <dbReference type="NCBI Taxonomy" id="296719"/>
    <lineage>
        <taxon>Eukaryota</taxon>
        <taxon>Viridiplantae</taxon>
        <taxon>Streptophyta</taxon>
        <taxon>Embryophyta</taxon>
        <taxon>Tracheophyta</taxon>
        <taxon>Spermatophyta</taxon>
        <taxon>Magnoliopsida</taxon>
        <taxon>Liliopsida</taxon>
        <taxon>Poales</taxon>
        <taxon>Bromeliaceae</taxon>
        <taxon>Bromelioideae</taxon>
        <taxon>Ananas</taxon>
    </lineage>
</organism>
<keyword evidence="1" id="KW-0175">Coiled coil</keyword>
<evidence type="ECO:0000256" key="2">
    <source>
        <dbReference type="SAM" id="MobiDB-lite"/>
    </source>
</evidence>
<evidence type="ECO:0000313" key="3">
    <source>
        <dbReference type="EMBL" id="CAD1830665.1"/>
    </source>
</evidence>
<feature type="coiled-coil region" evidence="1">
    <location>
        <begin position="39"/>
        <end position="207"/>
    </location>
</feature>
<proteinExistence type="predicted"/>
<evidence type="ECO:0000256" key="1">
    <source>
        <dbReference type="SAM" id="Coils"/>
    </source>
</evidence>
<reference evidence="3" key="1">
    <citation type="submission" date="2020-07" db="EMBL/GenBank/DDBJ databases">
        <authorList>
            <person name="Lin J."/>
        </authorList>
    </citation>
    <scope>NUCLEOTIDE SEQUENCE</scope>
</reference>
<dbReference type="AlphaFoldDB" id="A0A6V7PIG3"/>
<dbReference type="PANTHER" id="PTHR35689">
    <property type="entry name" value="EARLY ENDOSOME ANTIGEN"/>
    <property type="match status" value="1"/>
</dbReference>